<dbReference type="GO" id="GO:0008776">
    <property type="term" value="F:acetate kinase activity"/>
    <property type="evidence" value="ECO:0000318"/>
    <property type="project" value="GO_Central"/>
</dbReference>
<evidence type="ECO:0000256" key="4">
    <source>
        <dbReference type="ARBA" id="ARBA00022840"/>
    </source>
</evidence>
<dbReference type="PANTHER" id="PTHR21060">
    <property type="entry name" value="ACETATE KINASE"/>
    <property type="match status" value="1"/>
</dbReference>
<dbReference type="PIRSF" id="PIRSF000722">
    <property type="entry name" value="Acetate_prop_kin"/>
    <property type="match status" value="1"/>
</dbReference>
<name>A0A1Y1IL62_KLENI</name>
<dbReference type="GO" id="GO:0000287">
    <property type="term" value="F:magnesium ion binding"/>
    <property type="evidence" value="ECO:0007669"/>
    <property type="project" value="UniProtKB-UniRule"/>
</dbReference>
<keyword evidence="4 5" id="KW-0067">ATP-binding</keyword>
<gene>
    <name evidence="6" type="ORF">KFL_005720010</name>
</gene>
<dbReference type="EC" id="2.7.2.1" evidence="5"/>
<dbReference type="Proteomes" id="UP000054558">
    <property type="component" value="Unassembled WGS sequence"/>
</dbReference>
<dbReference type="PANTHER" id="PTHR21060:SF15">
    <property type="entry name" value="ACETATE KINASE-RELATED"/>
    <property type="match status" value="1"/>
</dbReference>
<dbReference type="STRING" id="105231.A0A1Y1IL62"/>
<feature type="binding site" evidence="5">
    <location>
        <position position="11"/>
    </location>
    <ligand>
        <name>Mg(2+)</name>
        <dbReference type="ChEBI" id="CHEBI:18420"/>
    </ligand>
</feature>
<keyword evidence="2 5" id="KW-0547">Nucleotide-binding</keyword>
<keyword evidence="1 5" id="KW-0808">Transferase</keyword>
<evidence type="ECO:0000256" key="5">
    <source>
        <dbReference type="HAMAP-Rule" id="MF_03131"/>
    </source>
</evidence>
<comment type="similarity">
    <text evidence="5">Belongs to the acetokinase family.</text>
</comment>
<keyword evidence="3 5" id="KW-0418">Kinase</keyword>
<evidence type="ECO:0000256" key="3">
    <source>
        <dbReference type="ARBA" id="ARBA00022777"/>
    </source>
</evidence>
<dbReference type="UniPathway" id="UPA00340">
    <property type="reaction ID" value="UER00458"/>
</dbReference>
<dbReference type="NCBIfam" id="TIGR00016">
    <property type="entry name" value="ackA"/>
    <property type="match status" value="1"/>
</dbReference>
<feature type="active site" description="Proton donor/acceptor" evidence="5">
    <location>
        <position position="157"/>
    </location>
</feature>
<dbReference type="GO" id="GO:0006083">
    <property type="term" value="P:acetate metabolic process"/>
    <property type="evidence" value="ECO:0000318"/>
    <property type="project" value="GO_Central"/>
</dbReference>
<dbReference type="Gene3D" id="3.30.420.40">
    <property type="match status" value="2"/>
</dbReference>
<comment type="caution">
    <text evidence="5">Lacks conserved residue(s) required for the propagation of feature annotation.</text>
</comment>
<dbReference type="InterPro" id="IPR043129">
    <property type="entry name" value="ATPase_NBD"/>
</dbReference>
<dbReference type="SUPFAM" id="SSF53067">
    <property type="entry name" value="Actin-like ATPase domain"/>
    <property type="match status" value="2"/>
</dbReference>
<dbReference type="PRINTS" id="PR00471">
    <property type="entry name" value="ACETATEKNASE"/>
</dbReference>
<proteinExistence type="inferred from homology"/>
<feature type="site" description="Transition state stabilizer" evidence="5">
    <location>
        <position position="189"/>
    </location>
</feature>
<feature type="binding site" evidence="5">
    <location>
        <position position="394"/>
    </location>
    <ligand>
        <name>Mg(2+)</name>
        <dbReference type="ChEBI" id="CHEBI:18420"/>
    </ligand>
</feature>
<keyword evidence="5" id="KW-0479">Metal-binding</keyword>
<dbReference type="InterPro" id="IPR000890">
    <property type="entry name" value="Aliphatic_acid_kin_short-chain"/>
</dbReference>
<feature type="site" description="Transition state stabilizer" evidence="5">
    <location>
        <position position="250"/>
    </location>
</feature>
<comment type="cofactor">
    <cofactor evidence="5">
        <name>Mg(2+)</name>
        <dbReference type="ChEBI" id="CHEBI:18420"/>
    </cofactor>
</comment>
<protein>
    <recommendedName>
        <fullName evidence="5">Probable acetate kinase</fullName>
        <ecNumber evidence="5">2.7.2.1</ecNumber>
    </recommendedName>
    <alternativeName>
        <fullName evidence="5">Acetokinase</fullName>
    </alternativeName>
</protein>
<feature type="binding site" evidence="5">
    <location>
        <begin position="217"/>
        <end position="221"/>
    </location>
    <ligand>
        <name>ATP</name>
        <dbReference type="ChEBI" id="CHEBI:30616"/>
    </ligand>
</feature>
<dbReference type="AlphaFoldDB" id="A0A1Y1IL62"/>
<keyword evidence="5" id="KW-0460">Magnesium</keyword>
<sequence>MARERAVLVLNAGSSSLKYAIYNFLKEGTIKRTVQGLVEQIGTSRSSISHHSLTGAPIPGADAAGSVKLATELADHKVALQKATEYMHHEANLHIAGVGHRVVHGGESLTASTLIDKRVKGLIQEHSALAPLHNPPNLVGIEVAEQLFPVPQVAVFDTSFHSTMPEEAYTYGLPFSLYKELGIRRYGFHGTSYLYLTRETARLLNKPPEKLNAIMFHIGAGASVAAIKGGESVDTSMGVTPLEGLVMATRCGDVDPSLVKILKDHKGLSPDDVDTLMNKKSGLLGLTGTSDMRTVVERAAAGDAQAGLGLKVWVHRARKYLGAYLVHLRGDVDAIVFSAGIGERSVVVRQMICEGLERFGIEIDNAKNEDVKKKGGDISKDGSRIKVLVVPTDEELCIAQETIRVIDTVG</sequence>
<dbReference type="CDD" id="cd24010">
    <property type="entry name" value="ASKHA_NBD_AcK_PK"/>
    <property type="match status" value="1"/>
</dbReference>
<dbReference type="HAMAP" id="MF_00020">
    <property type="entry name" value="Acetate_kinase"/>
    <property type="match status" value="1"/>
</dbReference>
<feature type="binding site" evidence="5">
    <location>
        <begin position="291"/>
        <end position="293"/>
    </location>
    <ligand>
        <name>ATP</name>
        <dbReference type="ChEBI" id="CHEBI:30616"/>
    </ligand>
</feature>
<dbReference type="PROSITE" id="PS01076">
    <property type="entry name" value="ACETATE_KINASE_2"/>
    <property type="match status" value="1"/>
</dbReference>
<accession>A0A1Y1IL62</accession>
<evidence type="ECO:0000313" key="7">
    <source>
        <dbReference type="Proteomes" id="UP000054558"/>
    </source>
</evidence>
<dbReference type="InterPro" id="IPR004372">
    <property type="entry name" value="Ac/propionate_kinase"/>
</dbReference>
<reference evidence="6 7" key="1">
    <citation type="journal article" date="2014" name="Nat. Commun.">
        <title>Klebsormidium flaccidum genome reveals primary factors for plant terrestrial adaptation.</title>
        <authorList>
            <person name="Hori K."/>
            <person name="Maruyama F."/>
            <person name="Fujisawa T."/>
            <person name="Togashi T."/>
            <person name="Yamamoto N."/>
            <person name="Seo M."/>
            <person name="Sato S."/>
            <person name="Yamada T."/>
            <person name="Mori H."/>
            <person name="Tajima N."/>
            <person name="Moriyama T."/>
            <person name="Ikeuchi M."/>
            <person name="Watanabe M."/>
            <person name="Wada H."/>
            <person name="Kobayashi K."/>
            <person name="Saito M."/>
            <person name="Masuda T."/>
            <person name="Sasaki-Sekimoto Y."/>
            <person name="Mashiguchi K."/>
            <person name="Awai K."/>
            <person name="Shimojima M."/>
            <person name="Masuda S."/>
            <person name="Iwai M."/>
            <person name="Nobusawa T."/>
            <person name="Narise T."/>
            <person name="Kondo S."/>
            <person name="Saito H."/>
            <person name="Sato R."/>
            <person name="Murakawa M."/>
            <person name="Ihara Y."/>
            <person name="Oshima-Yamada Y."/>
            <person name="Ohtaka K."/>
            <person name="Satoh M."/>
            <person name="Sonobe K."/>
            <person name="Ishii M."/>
            <person name="Ohtani R."/>
            <person name="Kanamori-Sato M."/>
            <person name="Honoki R."/>
            <person name="Miyazaki D."/>
            <person name="Mochizuki H."/>
            <person name="Umetsu J."/>
            <person name="Higashi K."/>
            <person name="Shibata D."/>
            <person name="Kamiya Y."/>
            <person name="Sato N."/>
            <person name="Nakamura Y."/>
            <person name="Tabata S."/>
            <person name="Ida S."/>
            <person name="Kurokawa K."/>
            <person name="Ohta H."/>
        </authorList>
    </citation>
    <scope>NUCLEOTIDE SEQUENCE [LARGE SCALE GENOMIC DNA]</scope>
    <source>
        <strain evidence="6 7">NIES-2285</strain>
    </source>
</reference>
<dbReference type="OrthoDB" id="1883778at2759"/>
<evidence type="ECO:0000313" key="6">
    <source>
        <dbReference type="EMBL" id="GAQ89871.1"/>
    </source>
</evidence>
<dbReference type="Pfam" id="PF00871">
    <property type="entry name" value="Acetate_kinase"/>
    <property type="match status" value="1"/>
</dbReference>
<dbReference type="GO" id="GO:0006085">
    <property type="term" value="P:acetyl-CoA biosynthetic process"/>
    <property type="evidence" value="ECO:0007669"/>
    <property type="project" value="UniProtKB-UniRule"/>
</dbReference>
<dbReference type="EMBL" id="DF237521">
    <property type="protein sequence ID" value="GAQ89871.1"/>
    <property type="molecule type" value="Genomic_DNA"/>
</dbReference>
<dbReference type="InterPro" id="IPR023865">
    <property type="entry name" value="Aliphatic_acid_kinase_CS"/>
</dbReference>
<feature type="binding site" evidence="5">
    <location>
        <position position="101"/>
    </location>
    <ligand>
        <name>substrate</name>
    </ligand>
</feature>
<evidence type="ECO:0000256" key="1">
    <source>
        <dbReference type="ARBA" id="ARBA00022679"/>
    </source>
</evidence>
<organism evidence="6 7">
    <name type="scientific">Klebsormidium nitens</name>
    <name type="common">Green alga</name>
    <name type="synonym">Ulothrix nitens</name>
    <dbReference type="NCBI Taxonomy" id="105231"/>
    <lineage>
        <taxon>Eukaryota</taxon>
        <taxon>Viridiplantae</taxon>
        <taxon>Streptophyta</taxon>
        <taxon>Klebsormidiophyceae</taxon>
        <taxon>Klebsormidiales</taxon>
        <taxon>Klebsormidiaceae</taxon>
        <taxon>Klebsormidium</taxon>
    </lineage>
</organism>
<feature type="binding site" evidence="5">
    <location>
        <position position="18"/>
    </location>
    <ligand>
        <name>ATP</name>
        <dbReference type="ChEBI" id="CHEBI:30616"/>
    </ligand>
</feature>
<evidence type="ECO:0000256" key="2">
    <source>
        <dbReference type="ARBA" id="ARBA00022741"/>
    </source>
</evidence>
<comment type="pathway">
    <text evidence="5">Metabolic intermediate biosynthesis; acetyl-CoA biosynthesis; acetyl-CoA from acetate: step 1/2.</text>
</comment>
<dbReference type="PROSITE" id="PS01075">
    <property type="entry name" value="ACETATE_KINASE_1"/>
    <property type="match status" value="1"/>
</dbReference>
<comment type="catalytic activity">
    <reaction evidence="5">
        <text>acetate + ATP = acetyl phosphate + ADP</text>
        <dbReference type="Rhea" id="RHEA:11352"/>
        <dbReference type="ChEBI" id="CHEBI:22191"/>
        <dbReference type="ChEBI" id="CHEBI:30089"/>
        <dbReference type="ChEBI" id="CHEBI:30616"/>
        <dbReference type="ChEBI" id="CHEBI:456216"/>
        <dbReference type="EC" id="2.7.2.1"/>
    </reaction>
</comment>
<dbReference type="GO" id="GO:0005524">
    <property type="term" value="F:ATP binding"/>
    <property type="evidence" value="ECO:0007669"/>
    <property type="project" value="UniProtKB-KW"/>
</dbReference>
<keyword evidence="7" id="KW-1185">Reference proteome</keyword>
<dbReference type="OMA" id="HKYVSQR"/>